<reference evidence="6 7" key="1">
    <citation type="journal article" date="2008" name="Int. J. Syst. Evol. Microbiol.">
        <title>Neptunomonas japonica sp. nov., an Osedax japonicus symbiont-like bacterium isolated from sediment adjacent to sperm whale carcasses off Kagoshima, Japan.</title>
        <authorList>
            <person name="Miyazaki M."/>
            <person name="Nogi Y."/>
            <person name="Fujiwara Y."/>
            <person name="Kawato M."/>
            <person name="Kubokawa K."/>
            <person name="Horikoshi K."/>
        </authorList>
    </citation>
    <scope>NUCLEOTIDE SEQUENCE [LARGE SCALE GENOMIC DNA]</scope>
    <source>
        <strain evidence="6 7">JAMM 1380</strain>
    </source>
</reference>
<dbReference type="NCBIfam" id="TIGR00254">
    <property type="entry name" value="GGDEF"/>
    <property type="match status" value="1"/>
</dbReference>
<feature type="domain" description="GGDEF" evidence="5">
    <location>
        <begin position="576"/>
        <end position="705"/>
    </location>
</feature>
<dbReference type="AlphaFoldDB" id="A0A7R6SUI4"/>
<evidence type="ECO:0000313" key="6">
    <source>
        <dbReference type="EMBL" id="BBB28390.1"/>
    </source>
</evidence>
<keyword evidence="4" id="KW-0812">Transmembrane</keyword>
<dbReference type="PANTHER" id="PTHR45138:SF9">
    <property type="entry name" value="DIGUANYLATE CYCLASE DGCM-RELATED"/>
    <property type="match status" value="1"/>
</dbReference>
<dbReference type="CDD" id="cd01007">
    <property type="entry name" value="PBP2_BvgS_HisK_like"/>
    <property type="match status" value="1"/>
</dbReference>
<dbReference type="SMART" id="SM00062">
    <property type="entry name" value="PBPb"/>
    <property type="match status" value="2"/>
</dbReference>
<proteinExistence type="predicted"/>
<evidence type="ECO:0000256" key="3">
    <source>
        <dbReference type="ARBA" id="ARBA00034247"/>
    </source>
</evidence>
<dbReference type="PANTHER" id="PTHR45138">
    <property type="entry name" value="REGULATORY COMPONENTS OF SENSORY TRANSDUCTION SYSTEM"/>
    <property type="match status" value="1"/>
</dbReference>
<dbReference type="InterPro" id="IPR050469">
    <property type="entry name" value="Diguanylate_Cyclase"/>
</dbReference>
<dbReference type="SMART" id="SM00267">
    <property type="entry name" value="GGDEF"/>
    <property type="match status" value="1"/>
</dbReference>
<keyword evidence="7" id="KW-1185">Reference proteome</keyword>
<dbReference type="GO" id="GO:0052621">
    <property type="term" value="F:diguanylate cyclase activity"/>
    <property type="evidence" value="ECO:0007669"/>
    <property type="project" value="UniProtKB-EC"/>
</dbReference>
<dbReference type="SUPFAM" id="SSF53850">
    <property type="entry name" value="Periplasmic binding protein-like II"/>
    <property type="match status" value="2"/>
</dbReference>
<name>A0A7R6SUI4_9GAMM</name>
<dbReference type="SUPFAM" id="SSF55073">
    <property type="entry name" value="Nucleotide cyclase"/>
    <property type="match status" value="1"/>
</dbReference>
<dbReference type="PROSITE" id="PS50887">
    <property type="entry name" value="GGDEF"/>
    <property type="match status" value="1"/>
</dbReference>
<dbReference type="InterPro" id="IPR000160">
    <property type="entry name" value="GGDEF_dom"/>
</dbReference>
<dbReference type="FunFam" id="3.30.70.270:FF:000001">
    <property type="entry name" value="Diguanylate cyclase domain protein"/>
    <property type="match status" value="1"/>
</dbReference>
<dbReference type="Gene3D" id="3.40.190.10">
    <property type="entry name" value="Periplasmic binding protein-like II"/>
    <property type="match status" value="4"/>
</dbReference>
<dbReference type="InterPro" id="IPR043128">
    <property type="entry name" value="Rev_trsase/Diguanyl_cyclase"/>
</dbReference>
<evidence type="ECO:0000256" key="4">
    <source>
        <dbReference type="SAM" id="Phobius"/>
    </source>
</evidence>
<evidence type="ECO:0000256" key="1">
    <source>
        <dbReference type="ARBA" id="ARBA00001946"/>
    </source>
</evidence>
<dbReference type="Proteomes" id="UP000595332">
    <property type="component" value="Chromosome"/>
</dbReference>
<dbReference type="Gene3D" id="3.30.70.270">
    <property type="match status" value="1"/>
</dbReference>
<comment type="catalytic activity">
    <reaction evidence="3">
        <text>2 GTP = 3',3'-c-di-GMP + 2 diphosphate</text>
        <dbReference type="Rhea" id="RHEA:24898"/>
        <dbReference type="ChEBI" id="CHEBI:33019"/>
        <dbReference type="ChEBI" id="CHEBI:37565"/>
        <dbReference type="ChEBI" id="CHEBI:58805"/>
        <dbReference type="EC" id="2.7.7.65"/>
    </reaction>
</comment>
<keyword evidence="4" id="KW-0472">Membrane</keyword>
<protein>
    <recommendedName>
        <fullName evidence="2">diguanylate cyclase</fullName>
        <ecNumber evidence="2">2.7.7.65</ecNumber>
    </recommendedName>
</protein>
<dbReference type="CDD" id="cd01949">
    <property type="entry name" value="GGDEF"/>
    <property type="match status" value="1"/>
</dbReference>
<comment type="cofactor">
    <cofactor evidence="1">
        <name>Mg(2+)</name>
        <dbReference type="ChEBI" id="CHEBI:18420"/>
    </cofactor>
</comment>
<dbReference type="KEGG" id="njp:NEJAP_0432"/>
<evidence type="ECO:0000313" key="7">
    <source>
        <dbReference type="Proteomes" id="UP000595332"/>
    </source>
</evidence>
<dbReference type="InterPro" id="IPR029787">
    <property type="entry name" value="Nucleotide_cyclase"/>
</dbReference>
<dbReference type="EC" id="2.7.7.65" evidence="2"/>
<feature type="transmembrane region" description="Helical" evidence="4">
    <location>
        <begin position="506"/>
        <end position="525"/>
    </location>
</feature>
<evidence type="ECO:0000256" key="2">
    <source>
        <dbReference type="ARBA" id="ARBA00012528"/>
    </source>
</evidence>
<dbReference type="CDD" id="cd13708">
    <property type="entry name" value="PBP2_BvgS_like_1"/>
    <property type="match status" value="1"/>
</dbReference>
<gene>
    <name evidence="6" type="ORF">NEJAP_0432</name>
</gene>
<keyword evidence="4" id="KW-1133">Transmembrane helix</keyword>
<accession>A0A7R6SUI4</accession>
<dbReference type="RefSeq" id="WP_201349095.1">
    <property type="nucleotide sequence ID" value="NZ_AP014546.1"/>
</dbReference>
<sequence>MLFVFAVNSFAQTTKVTLSTEEKSFISEHPTIVLGTDQSWEPYVIVSPSGKMSGYDAEILERINKLTGAKFTLAAGKWSEMQSKAKSHEIDGLSTGTAATERASYLNFSTPYLTLQKSVFVSTGNPHAIEKPEDLQNKTLVIQKGNLADIKLAEQYKNSHILYVDTVEELFSAISTGAADATFGNGATLYLANKLGMPYLHIAFHLPQKLDLVFGVRKDWPAAISILNKALSTLSPHEKTHIQTKWFSAQTVSAIERNRNELTLSAYERYVVDQAPHIRMCVGPNWLPFTSINTEQKYQGVTADLMAIISERLSTNFTLVPTSEWSESITFMKEKSCDIITAITPTQARTEFLTFTHPVLTSPIVLATRQDQFFISDLSSITDNPIAIIKNSAAASLVKQHYPQLNIIDVASIKEGLRKLSEKKVFGYIDSLEVIAHNVSKEHYVNIKISSTLPIDFDLAIGVRKDWPEWVPILNKAIQSISEEDKRKIQNHWIGIKYEKGFDYNLIWSTLAAISVLIFLVLYRYRVITEYNKKLEELNQKLSKQAMTDQLTQLPNRYLLDQEIQRVIASSKRYQEPFSMVLFDLDYFKEINDVYGHQMGDEVLMRVSSEMERATRDADLLGRWGGEEFLLVCPKTNLAGALKLANKIREHLAQQRFLTGKQITLSAGVAEFGKDENYHSMLKRLDDSLYSAKQSGRNTIRYSESHNENKE</sequence>
<dbReference type="EMBL" id="AP014546">
    <property type="protein sequence ID" value="BBB28390.1"/>
    <property type="molecule type" value="Genomic_DNA"/>
</dbReference>
<evidence type="ECO:0000259" key="5">
    <source>
        <dbReference type="PROSITE" id="PS50887"/>
    </source>
</evidence>
<dbReference type="InterPro" id="IPR001638">
    <property type="entry name" value="Solute-binding_3/MltF_N"/>
</dbReference>
<dbReference type="Pfam" id="PF00497">
    <property type="entry name" value="SBP_bac_3"/>
    <property type="match status" value="2"/>
</dbReference>
<dbReference type="Pfam" id="PF00990">
    <property type="entry name" value="GGDEF"/>
    <property type="match status" value="1"/>
</dbReference>
<organism evidence="6 7">
    <name type="scientific">Neptunomonas japonica JAMM 1380</name>
    <dbReference type="NCBI Taxonomy" id="1441457"/>
    <lineage>
        <taxon>Bacteria</taxon>
        <taxon>Pseudomonadati</taxon>
        <taxon>Pseudomonadota</taxon>
        <taxon>Gammaproteobacteria</taxon>
        <taxon>Oceanospirillales</taxon>
        <taxon>Oceanospirillaceae</taxon>
        <taxon>Neptunomonas</taxon>
    </lineage>
</organism>